<dbReference type="Gene3D" id="2.60.40.10">
    <property type="entry name" value="Immunoglobulins"/>
    <property type="match status" value="2"/>
</dbReference>
<proteinExistence type="predicted"/>
<feature type="transmembrane region" description="Helical" evidence="2">
    <location>
        <begin position="502"/>
        <end position="524"/>
    </location>
</feature>
<keyword evidence="7" id="KW-1185">Reference proteome</keyword>
<feature type="signal peptide" evidence="3">
    <location>
        <begin position="1"/>
        <end position="23"/>
    </location>
</feature>
<organism evidence="6 7">
    <name type="scientific">Geodia barretti</name>
    <name type="common">Barrett's horny sponge</name>
    <dbReference type="NCBI Taxonomy" id="519541"/>
    <lineage>
        <taxon>Eukaryota</taxon>
        <taxon>Metazoa</taxon>
        <taxon>Porifera</taxon>
        <taxon>Demospongiae</taxon>
        <taxon>Heteroscleromorpha</taxon>
        <taxon>Tetractinellida</taxon>
        <taxon>Astrophorina</taxon>
        <taxon>Geodiidae</taxon>
        <taxon>Geodia</taxon>
    </lineage>
</organism>
<evidence type="ECO:0000256" key="2">
    <source>
        <dbReference type="SAM" id="Phobius"/>
    </source>
</evidence>
<feature type="domain" description="PKD" evidence="5">
    <location>
        <begin position="372"/>
        <end position="457"/>
    </location>
</feature>
<dbReference type="InterPro" id="IPR025645">
    <property type="entry name" value="DUF4349"/>
</dbReference>
<dbReference type="Pfam" id="PF14257">
    <property type="entry name" value="DUF4349"/>
    <property type="match status" value="1"/>
</dbReference>
<dbReference type="Proteomes" id="UP001174909">
    <property type="component" value="Unassembled WGS sequence"/>
</dbReference>
<evidence type="ECO:0000313" key="6">
    <source>
        <dbReference type="EMBL" id="CAI8004717.1"/>
    </source>
</evidence>
<feature type="chain" id="PRO_5041238662" description="DUF4349 domain-containing protein" evidence="3">
    <location>
        <begin position="24"/>
        <end position="560"/>
    </location>
</feature>
<keyword evidence="1" id="KW-0175">Coiled coil</keyword>
<dbReference type="SUPFAM" id="SSF49299">
    <property type="entry name" value="PKD domain"/>
    <property type="match status" value="1"/>
</dbReference>
<dbReference type="PROSITE" id="PS51257">
    <property type="entry name" value="PROKAR_LIPOPROTEIN"/>
    <property type="match status" value="1"/>
</dbReference>
<gene>
    <name evidence="6" type="ORF">GBAR_LOCUS3987</name>
</gene>
<keyword evidence="3" id="KW-0732">Signal</keyword>
<reference evidence="6" key="1">
    <citation type="submission" date="2023-03" db="EMBL/GenBank/DDBJ databases">
        <authorList>
            <person name="Steffen K."/>
            <person name="Cardenas P."/>
        </authorList>
    </citation>
    <scope>NUCLEOTIDE SEQUENCE</scope>
</reference>
<evidence type="ECO:0000259" key="4">
    <source>
        <dbReference type="Pfam" id="PF14257"/>
    </source>
</evidence>
<dbReference type="AlphaFoldDB" id="A0AA35W5R1"/>
<evidence type="ECO:0000259" key="5">
    <source>
        <dbReference type="Pfam" id="PF18911"/>
    </source>
</evidence>
<protein>
    <recommendedName>
        <fullName evidence="8">DUF4349 domain-containing protein</fullName>
    </recommendedName>
</protein>
<evidence type="ECO:0000256" key="3">
    <source>
        <dbReference type="SAM" id="SignalP"/>
    </source>
</evidence>
<feature type="coiled-coil region" evidence="1">
    <location>
        <begin position="225"/>
        <end position="252"/>
    </location>
</feature>
<keyword evidence="2" id="KW-1133">Transmembrane helix</keyword>
<evidence type="ECO:0008006" key="8">
    <source>
        <dbReference type="Google" id="ProtNLM"/>
    </source>
</evidence>
<accession>A0AA35W5R1</accession>
<comment type="caution">
    <text evidence="6">The sequence shown here is derived from an EMBL/GenBank/DDBJ whole genome shotgun (WGS) entry which is preliminary data.</text>
</comment>
<dbReference type="Pfam" id="PF18911">
    <property type="entry name" value="PKD_4"/>
    <property type="match status" value="1"/>
</dbReference>
<evidence type="ECO:0000313" key="7">
    <source>
        <dbReference type="Proteomes" id="UP001174909"/>
    </source>
</evidence>
<dbReference type="EMBL" id="CASHTH010000569">
    <property type="protein sequence ID" value="CAI8004717.1"/>
    <property type="molecule type" value="Genomic_DNA"/>
</dbReference>
<sequence>MRRFLLALSCLLIALALTGCGAAAESQFSTAADSVASFTESGRAMPAMPAAAAPQMAREVVVEKEMLREMEVPAEAFMAEESAEMDSAATESMSESLPTLEEVQASVAAQERIIVRTVGMGLVVDNVADTVDRVGTVSQNLGGWTVSSDRSAIHHGSVSVRVPAQQLDEAIRQIRALAIRVDSESSTSQDVTDEYVDSSSRLRSLRATEQSLLNLLTQADDVEDALEVQRELAQLQAQMESLEGRIKFLQQTAAFSLINVRLSLAPKSMPVEAGPDQTFSAGQPARFRATFNPPTEIEDFNFIWDFGDGSKVEGTGSAPTTQPGQRVTATVNHVFEDDRDSPYIVQLEITGTGQAGIVEGSDTLIATVTRIPTIEVFAGERRVVEEGEEVEYSGSFTRPEGLWDIQYQWAFGDGSPSVIDAPEDGATRAVAIHTYENYRPQAYEVTLTVTAQSEAGEVKGSGSFRVDVRESQGLIAGSWNLAASAKWAVRALSAVALAIVNILIWVAIFSPVWLALAAIGYGLLRLNRIRRARRNNSRALQNLEDMSPGASAVSTAPEQS</sequence>
<dbReference type="InterPro" id="IPR000601">
    <property type="entry name" value="PKD_dom"/>
</dbReference>
<keyword evidence="2" id="KW-0472">Membrane</keyword>
<dbReference type="InterPro" id="IPR035986">
    <property type="entry name" value="PKD_dom_sf"/>
</dbReference>
<keyword evidence="2" id="KW-0812">Transmembrane</keyword>
<feature type="domain" description="DUF4349" evidence="4">
    <location>
        <begin position="113"/>
        <end position="281"/>
    </location>
</feature>
<dbReference type="InterPro" id="IPR013783">
    <property type="entry name" value="Ig-like_fold"/>
</dbReference>
<name>A0AA35W5R1_GEOBA</name>
<evidence type="ECO:0000256" key="1">
    <source>
        <dbReference type="SAM" id="Coils"/>
    </source>
</evidence>
<dbReference type="CDD" id="cd00146">
    <property type="entry name" value="PKD"/>
    <property type="match status" value="1"/>
</dbReference>